<dbReference type="EMBL" id="JACTVJ010000013">
    <property type="protein sequence ID" value="MBC9716086.1"/>
    <property type="molecule type" value="Genomic_DNA"/>
</dbReference>
<evidence type="ECO:0008006" key="4">
    <source>
        <dbReference type="Google" id="ProtNLM"/>
    </source>
</evidence>
<keyword evidence="1" id="KW-0472">Membrane</keyword>
<accession>A0ABR7SKT2</accession>
<evidence type="ECO:0000313" key="3">
    <source>
        <dbReference type="Proteomes" id="UP000642284"/>
    </source>
</evidence>
<keyword evidence="3" id="KW-1185">Reference proteome</keyword>
<feature type="transmembrane region" description="Helical" evidence="1">
    <location>
        <begin position="60"/>
        <end position="77"/>
    </location>
</feature>
<comment type="caution">
    <text evidence="2">The sequence shown here is derived from an EMBL/GenBank/DDBJ whole genome shotgun (WGS) entry which is preliminary data.</text>
</comment>
<protein>
    <recommendedName>
        <fullName evidence="4">Integral membrane protein</fullName>
    </recommendedName>
</protein>
<dbReference type="RefSeq" id="WP_187816552.1">
    <property type="nucleotide sequence ID" value="NZ_JACTVJ010000013.1"/>
</dbReference>
<organism evidence="2 3">
    <name type="scientific">Streptomyces polyasparticus</name>
    <dbReference type="NCBI Taxonomy" id="2767826"/>
    <lineage>
        <taxon>Bacteria</taxon>
        <taxon>Bacillati</taxon>
        <taxon>Actinomycetota</taxon>
        <taxon>Actinomycetes</taxon>
        <taxon>Kitasatosporales</taxon>
        <taxon>Streptomycetaceae</taxon>
        <taxon>Streptomyces</taxon>
    </lineage>
</organism>
<sequence length="90" mass="9711">MKTPHTYDTGQGTGSMERGTAQRLAARQRWAVQAWTALAVLAAVWSLAWAIGWITDTADSLSFAVAGLPLLAAALWARRSAVRNAPPRHL</sequence>
<evidence type="ECO:0000313" key="2">
    <source>
        <dbReference type="EMBL" id="MBC9716086.1"/>
    </source>
</evidence>
<reference evidence="2 3" key="1">
    <citation type="submission" date="2020-08" db="EMBL/GenBank/DDBJ databases">
        <title>Genemic of Streptomyces polyaspartic.</title>
        <authorList>
            <person name="Liu W."/>
        </authorList>
    </citation>
    <scope>NUCLEOTIDE SEQUENCE [LARGE SCALE GENOMIC DNA]</scope>
    <source>
        <strain evidence="2 3">TRM66268-LWL</strain>
    </source>
</reference>
<keyword evidence="1" id="KW-1133">Transmembrane helix</keyword>
<name>A0ABR7SKT2_9ACTN</name>
<keyword evidence="1" id="KW-0812">Transmembrane</keyword>
<feature type="transmembrane region" description="Helical" evidence="1">
    <location>
        <begin position="32"/>
        <end position="54"/>
    </location>
</feature>
<dbReference type="Proteomes" id="UP000642284">
    <property type="component" value="Unassembled WGS sequence"/>
</dbReference>
<gene>
    <name evidence="2" type="ORF">H9Y04_26445</name>
</gene>
<proteinExistence type="predicted"/>
<evidence type="ECO:0000256" key="1">
    <source>
        <dbReference type="SAM" id="Phobius"/>
    </source>
</evidence>